<dbReference type="InterPro" id="IPR056179">
    <property type="entry name" value="DHQS_C"/>
</dbReference>
<dbReference type="Pfam" id="PF24621">
    <property type="entry name" value="DHQS_C"/>
    <property type="match status" value="1"/>
</dbReference>
<evidence type="ECO:0000256" key="8">
    <source>
        <dbReference type="ARBA" id="ARBA00023163"/>
    </source>
</evidence>
<dbReference type="InterPro" id="IPR030456">
    <property type="entry name" value="TF_fork_head_CS_2"/>
</dbReference>
<dbReference type="SUPFAM" id="SSF56796">
    <property type="entry name" value="Dehydroquinate synthase-like"/>
    <property type="match status" value="1"/>
</dbReference>
<dbReference type="GO" id="GO:0001227">
    <property type="term" value="F:DNA-binding transcription repressor activity, RNA polymerase II-specific"/>
    <property type="evidence" value="ECO:0007669"/>
    <property type="project" value="TreeGrafter"/>
</dbReference>
<keyword evidence="6" id="KW-0805">Transcription regulation</keyword>
<feature type="region of interest" description="Disordered" evidence="11">
    <location>
        <begin position="952"/>
        <end position="998"/>
    </location>
</feature>
<gene>
    <name evidence="13" type="ORF">CRENBAI_020679</name>
</gene>
<keyword evidence="4" id="KW-0863">Zinc-finger</keyword>
<evidence type="ECO:0000256" key="10">
    <source>
        <dbReference type="PROSITE-ProRule" id="PRU00089"/>
    </source>
</evidence>
<dbReference type="GO" id="GO:0008270">
    <property type="term" value="F:zinc ion binding"/>
    <property type="evidence" value="ECO:0007669"/>
    <property type="project" value="UniProtKB-KW"/>
</dbReference>
<accession>A0AAV9S0B6</accession>
<evidence type="ECO:0000256" key="9">
    <source>
        <dbReference type="ARBA" id="ARBA00023242"/>
    </source>
</evidence>
<dbReference type="CDD" id="cd20065">
    <property type="entry name" value="FH_FOXP2"/>
    <property type="match status" value="1"/>
</dbReference>
<dbReference type="Gene3D" id="1.10.10.10">
    <property type="entry name" value="Winged helix-like DNA-binding domain superfamily/Winged helix DNA-binding domain"/>
    <property type="match status" value="1"/>
</dbReference>
<dbReference type="GO" id="GO:0005634">
    <property type="term" value="C:nucleus"/>
    <property type="evidence" value="ECO:0007669"/>
    <property type="project" value="UniProtKB-SubCell"/>
</dbReference>
<dbReference type="Gene3D" id="1.20.1090.10">
    <property type="entry name" value="Dehydroquinate synthase-like - alpha domain"/>
    <property type="match status" value="1"/>
</dbReference>
<dbReference type="InterPro" id="IPR036388">
    <property type="entry name" value="WH-like_DNA-bd_sf"/>
</dbReference>
<dbReference type="InterPro" id="IPR001766">
    <property type="entry name" value="Fork_head_dom"/>
</dbReference>
<feature type="compositionally biased region" description="Polar residues" evidence="11">
    <location>
        <begin position="474"/>
        <end position="483"/>
    </location>
</feature>
<dbReference type="Proteomes" id="UP001311232">
    <property type="component" value="Unassembled WGS sequence"/>
</dbReference>
<dbReference type="PROSITE" id="PS00658">
    <property type="entry name" value="FORK_HEAD_2"/>
    <property type="match status" value="1"/>
</dbReference>
<dbReference type="GO" id="GO:0016829">
    <property type="term" value="F:lyase activity"/>
    <property type="evidence" value="ECO:0007669"/>
    <property type="project" value="UniProtKB-KW"/>
</dbReference>
<keyword evidence="14" id="KW-1185">Reference proteome</keyword>
<protein>
    <recommendedName>
        <fullName evidence="12">Fork-head domain-containing protein</fullName>
    </recommendedName>
</protein>
<evidence type="ECO:0000259" key="12">
    <source>
        <dbReference type="PROSITE" id="PS50039"/>
    </source>
</evidence>
<keyword evidence="5" id="KW-0862">Zinc</keyword>
<feature type="region of interest" description="Disordered" evidence="11">
    <location>
        <begin position="747"/>
        <end position="771"/>
    </location>
</feature>
<dbReference type="CDD" id="cd08199">
    <property type="entry name" value="EEVS"/>
    <property type="match status" value="1"/>
</dbReference>
<dbReference type="InterPro" id="IPR036390">
    <property type="entry name" value="WH_DNA-bd_sf"/>
</dbReference>
<feature type="compositionally biased region" description="Polar residues" evidence="11">
    <location>
        <begin position="624"/>
        <end position="633"/>
    </location>
</feature>
<keyword evidence="8" id="KW-0804">Transcription</keyword>
<dbReference type="GO" id="GO:0017000">
    <property type="term" value="P:antibiotic biosynthetic process"/>
    <property type="evidence" value="ECO:0007669"/>
    <property type="project" value="InterPro"/>
</dbReference>
<evidence type="ECO:0000256" key="3">
    <source>
        <dbReference type="ARBA" id="ARBA00022723"/>
    </source>
</evidence>
<feature type="region of interest" description="Disordered" evidence="11">
    <location>
        <begin position="888"/>
        <end position="920"/>
    </location>
</feature>
<dbReference type="InterPro" id="IPR030960">
    <property type="entry name" value="DHQS/DOIS_N"/>
</dbReference>
<comment type="subcellular location">
    <subcellularLocation>
        <location evidence="1 10">Nucleus</location>
    </subcellularLocation>
</comment>
<dbReference type="PROSITE" id="PS00028">
    <property type="entry name" value="ZINC_FINGER_C2H2_1"/>
    <property type="match status" value="1"/>
</dbReference>
<dbReference type="InterPro" id="IPR035872">
    <property type="entry name" value="EEVS-like"/>
</dbReference>
<dbReference type="PRINTS" id="PR00053">
    <property type="entry name" value="FORKHEAD"/>
</dbReference>
<reference evidence="13 14" key="1">
    <citation type="submission" date="2021-06" db="EMBL/GenBank/DDBJ databases">
        <authorList>
            <person name="Palmer J.M."/>
        </authorList>
    </citation>
    <scope>NUCLEOTIDE SEQUENCE [LARGE SCALE GENOMIC DNA]</scope>
    <source>
        <strain evidence="13 14">MEX-2019</strain>
        <tissue evidence="13">Muscle</tissue>
    </source>
</reference>
<dbReference type="FunFam" id="1.20.5.340:FF:000005">
    <property type="entry name" value="Forkhead box P1, isoform CRA_f"/>
    <property type="match status" value="1"/>
</dbReference>
<evidence type="ECO:0000256" key="2">
    <source>
        <dbReference type="ARBA" id="ARBA00022491"/>
    </source>
</evidence>
<organism evidence="13 14">
    <name type="scientific">Crenichthys baileyi</name>
    <name type="common">White River springfish</name>
    <dbReference type="NCBI Taxonomy" id="28760"/>
    <lineage>
        <taxon>Eukaryota</taxon>
        <taxon>Metazoa</taxon>
        <taxon>Chordata</taxon>
        <taxon>Craniata</taxon>
        <taxon>Vertebrata</taxon>
        <taxon>Euteleostomi</taxon>
        <taxon>Actinopterygii</taxon>
        <taxon>Neopterygii</taxon>
        <taxon>Teleostei</taxon>
        <taxon>Neoteleostei</taxon>
        <taxon>Acanthomorphata</taxon>
        <taxon>Ovalentaria</taxon>
        <taxon>Atherinomorphae</taxon>
        <taxon>Cyprinodontiformes</taxon>
        <taxon>Goodeidae</taxon>
        <taxon>Crenichthys</taxon>
    </lineage>
</organism>
<evidence type="ECO:0000256" key="1">
    <source>
        <dbReference type="ARBA" id="ARBA00004123"/>
    </source>
</evidence>
<dbReference type="PANTHER" id="PTHR45796">
    <property type="entry name" value="FORKHEAD BOX P, ISOFORM C"/>
    <property type="match status" value="1"/>
</dbReference>
<evidence type="ECO:0000256" key="4">
    <source>
        <dbReference type="ARBA" id="ARBA00022771"/>
    </source>
</evidence>
<dbReference type="SMART" id="SM00339">
    <property type="entry name" value="FH"/>
    <property type="match status" value="1"/>
</dbReference>
<keyword evidence="3" id="KW-0479">Metal-binding</keyword>
<dbReference type="Gene3D" id="3.30.760.10">
    <property type="entry name" value="RNA Cap, Translation Initiation Factor Eif4e"/>
    <property type="match status" value="2"/>
</dbReference>
<dbReference type="InterPro" id="IPR013087">
    <property type="entry name" value="Znf_C2H2_type"/>
</dbReference>
<dbReference type="InterPro" id="IPR032354">
    <property type="entry name" value="FOXP-CC"/>
</dbReference>
<evidence type="ECO:0000256" key="7">
    <source>
        <dbReference type="ARBA" id="ARBA00023125"/>
    </source>
</evidence>
<dbReference type="InterPro" id="IPR050998">
    <property type="entry name" value="FOXP"/>
</dbReference>
<dbReference type="Pfam" id="PF01761">
    <property type="entry name" value="DHQ_synthase"/>
    <property type="match status" value="1"/>
</dbReference>
<feature type="DNA-binding region" description="Fork-head" evidence="10">
    <location>
        <begin position="808"/>
        <end position="903"/>
    </location>
</feature>
<dbReference type="EMBL" id="JAHHUM010001159">
    <property type="protein sequence ID" value="KAK5614523.1"/>
    <property type="molecule type" value="Genomic_DNA"/>
</dbReference>
<evidence type="ECO:0000256" key="6">
    <source>
        <dbReference type="ARBA" id="ARBA00023015"/>
    </source>
</evidence>
<comment type="caution">
    <text evidence="13">The sequence shown here is derived from an EMBL/GenBank/DDBJ whole genome shotgun (WGS) entry which is preliminary data.</text>
</comment>
<feature type="region of interest" description="Disordered" evidence="11">
    <location>
        <begin position="80"/>
        <end position="164"/>
    </location>
</feature>
<feature type="compositionally biased region" description="Polar residues" evidence="11">
    <location>
        <begin position="955"/>
        <end position="967"/>
    </location>
</feature>
<sequence>MAVPLAALQLSSAPSLEKNIHISDRDIGRISHNRENDTLPLHSPWTFWLDRSLPGTTAAECESNLKKIYTVETVQNRVAGAADSAETPRRPSPQTPPPAPPGEAQGVPRPAERHSPSSVSWAIPWASSRWDVPGTPPEEGVQEASGIDARATSTGSSRCGGAAAGMRDGRIEEILEILLPLADNVPSRGQQPPTPTINSVGEALLPPPEAPDGLPESLRGRPVVLLHGLTELLPGPSFCLCHSSGHSTLGLTVSVNRPSLNRHLNVRGPSRASPNERREAHPPVGPTTCRVNRDEVVGVSISVRDREDIVQVWNGNASCADESNVLEKIYELLPQTPLKAVFYKHSKDRPQEKQNRVNLLICVPKNGQNATRLPSILGHQEGSRYHFRVSVGVGAFPFRKRKGMYYNHAPVSNLWLARYRGRQRASRILLTPPSVKDCPLAHISVSEVQMHESQSDPAGHTIQAIHIESRNSTENESQLKSSQTPPPEAPGVPVLLSMMTPPTEAPQQLQQAPQQQVLSPQQIQALVQQQKALMLHQQQIQEVFKNQQEQINMQLLQQKNAGIVTQELTAQQIAIQQQLLQVQQQHLLNLQRQGLLSVLPITPTVAPGCENGSVLSSGGDIRESSSQSTTNGHHTLLKRKESGSQDETSQNSHPLYGNGMCKWPGCETVFGDFQAFMKHLNSDHTLDDKSTAQCRVQMQVVQQLELQLKKDKERLQAMMAHLKSSEPKPAAQPVNLVSFAPATLPKGPPPMSLSQSATAPSTPLTPLSESPSVLTPNSMFTPVRRRYSRSVSQDIIDNKEFYLGTEVRPPFTYASLIRQAIFESPRNQLTLNEIYNWFTRNFAYFRRNAATWKNAVRHNLSLHKCFVRLENVKGAVWTVDEIEFHRRRPQKAAGNGSMLKNSQNRQNLPGSTFQNSGLDGNNSMYNSASIGSIPLHPLPHVLQEQMNGALANGCGYQSDSSATQSPPQAFIKEEQEDEEISENYPYESPGSMDEQGHSPEMLQEEINCSPESFENKTDQGVCWTVVSPIVFTYRVIQCKDLLDPRNDTLLWGHLGDEELKDTMSNSKPVKRFIVIDKTVHELYGSKVSQYFDARGVIYKILPLTTTEENKSMELVMKILEEVHQLGIDRRSEPIIALGGGVCLDVVGLAASLYRRRTPYIRVPTTLLSYVDASVGAKTGVNFGRGKNKLGSYVPPVATFLDSSFFQTLPLRQISNGFAEMLKMALMKHLGLFELLEVNGSKLLHAKLQPSKTCSGSEMEDSTAASMRIAIETMLEELAPNLWEDDLDRLVDFGHLISPELEMKVLPALLHGEAVNIDMSFMVYVAQQKGLLTKDEKDRIIQCMLGLELPVWHQECSLALVQKSLRERLKHSAGSLRMPLPTGLGRAALLV</sequence>
<feature type="compositionally biased region" description="Polar residues" evidence="11">
    <location>
        <begin position="898"/>
        <end position="920"/>
    </location>
</feature>
<name>A0AAV9S0B6_9TELE</name>
<dbReference type="Gene3D" id="1.20.5.340">
    <property type="match status" value="1"/>
</dbReference>
<feature type="compositionally biased region" description="Low complexity" evidence="11">
    <location>
        <begin position="756"/>
        <end position="771"/>
    </location>
</feature>
<dbReference type="FunFam" id="1.10.10.10:FF:000010">
    <property type="entry name" value="Forkhead box P2 isoform B"/>
    <property type="match status" value="1"/>
</dbReference>
<dbReference type="PROSITE" id="PS50039">
    <property type="entry name" value="FORK_HEAD_3"/>
    <property type="match status" value="1"/>
</dbReference>
<feature type="domain" description="Fork-head" evidence="12">
    <location>
        <begin position="808"/>
        <end position="903"/>
    </location>
</feature>
<keyword evidence="2" id="KW-0678">Repressor</keyword>
<keyword evidence="7 10" id="KW-0238">DNA-binding</keyword>
<feature type="region of interest" description="Disordered" evidence="11">
    <location>
        <begin position="261"/>
        <end position="287"/>
    </location>
</feature>
<dbReference type="SUPFAM" id="SSF46785">
    <property type="entry name" value="Winged helix' DNA-binding domain"/>
    <property type="match status" value="1"/>
</dbReference>
<dbReference type="PANTHER" id="PTHR45796:SF3">
    <property type="entry name" value="FORKHEAD BOX PROTEIN P1"/>
    <property type="match status" value="1"/>
</dbReference>
<proteinExistence type="predicted"/>
<dbReference type="GO" id="GO:0000978">
    <property type="term" value="F:RNA polymerase II cis-regulatory region sequence-specific DNA binding"/>
    <property type="evidence" value="ECO:0007669"/>
    <property type="project" value="TreeGrafter"/>
</dbReference>
<feature type="region of interest" description="Disordered" evidence="11">
    <location>
        <begin position="471"/>
        <end position="511"/>
    </location>
</feature>
<dbReference type="Pfam" id="PF00250">
    <property type="entry name" value="Forkhead"/>
    <property type="match status" value="1"/>
</dbReference>
<dbReference type="Pfam" id="PF16159">
    <property type="entry name" value="FOXP-CC"/>
    <property type="match status" value="1"/>
</dbReference>
<feature type="region of interest" description="Disordered" evidence="11">
    <location>
        <begin position="610"/>
        <end position="652"/>
    </location>
</feature>
<evidence type="ECO:0000256" key="5">
    <source>
        <dbReference type="ARBA" id="ARBA00022833"/>
    </source>
</evidence>
<dbReference type="InterPro" id="IPR023398">
    <property type="entry name" value="TIF_eIF4e-like"/>
</dbReference>
<keyword evidence="9 10" id="KW-0539">Nucleus</keyword>
<evidence type="ECO:0000256" key="11">
    <source>
        <dbReference type="SAM" id="MobiDB-lite"/>
    </source>
</evidence>
<dbReference type="Gene3D" id="3.40.50.1970">
    <property type="match status" value="1"/>
</dbReference>
<evidence type="ECO:0000313" key="13">
    <source>
        <dbReference type="EMBL" id="KAK5614523.1"/>
    </source>
</evidence>
<dbReference type="SUPFAM" id="SSF55418">
    <property type="entry name" value="eIF4e-like"/>
    <property type="match status" value="2"/>
</dbReference>
<feature type="compositionally biased region" description="Pro residues" evidence="11">
    <location>
        <begin position="90"/>
        <end position="101"/>
    </location>
</feature>
<evidence type="ECO:0000313" key="14">
    <source>
        <dbReference type="Proteomes" id="UP001311232"/>
    </source>
</evidence>
<dbReference type="InterPro" id="IPR047412">
    <property type="entry name" value="FH_FOXP1_P2"/>
</dbReference>